<evidence type="ECO:0000256" key="2">
    <source>
        <dbReference type="ARBA" id="ARBA00022738"/>
    </source>
</evidence>
<organism evidence="4 5">
    <name type="scientific">Microcystis flos-aquae Mf_WU_F_19750830_S460</name>
    <dbReference type="NCBI Taxonomy" id="2486237"/>
    <lineage>
        <taxon>Bacteria</taxon>
        <taxon>Bacillati</taxon>
        <taxon>Cyanobacteriota</taxon>
        <taxon>Cyanophyceae</taxon>
        <taxon>Oscillatoriophycideae</taxon>
        <taxon>Chroococcales</taxon>
        <taxon>Microcystaceae</taxon>
        <taxon>Microcystis</taxon>
    </lineage>
</organism>
<dbReference type="Pfam" id="PF05729">
    <property type="entry name" value="NACHT"/>
    <property type="match status" value="1"/>
</dbReference>
<dbReference type="InterPro" id="IPR054570">
    <property type="entry name" value="NCC-H_dom"/>
</dbReference>
<dbReference type="InterPro" id="IPR004155">
    <property type="entry name" value="PBS_lyase_HEAT"/>
</dbReference>
<dbReference type="SUPFAM" id="SSF52540">
    <property type="entry name" value="P-loop containing nucleoside triphosphate hydrolases"/>
    <property type="match status" value="1"/>
</dbReference>
<evidence type="ECO:0000313" key="4">
    <source>
        <dbReference type="EMBL" id="TRV21727.1"/>
    </source>
</evidence>
<dbReference type="Pfam" id="PF22730">
    <property type="entry name" value="NCC-H"/>
    <property type="match status" value="1"/>
</dbReference>
<dbReference type="InterPro" id="IPR016024">
    <property type="entry name" value="ARM-type_fold"/>
</dbReference>
<dbReference type="PANTHER" id="PTHR12697:SF5">
    <property type="entry name" value="DEOXYHYPUSINE HYDROXYLASE"/>
    <property type="match status" value="1"/>
</dbReference>
<name>A0A552LNE1_9CHRO</name>
<dbReference type="InterPro" id="IPR027417">
    <property type="entry name" value="P-loop_NTPase"/>
</dbReference>
<dbReference type="InterPro" id="IPR054611">
    <property type="entry name" value="NCAB"/>
</dbReference>
<dbReference type="Pfam" id="PF13646">
    <property type="entry name" value="HEAT_2"/>
    <property type="match status" value="4"/>
</dbReference>
<protein>
    <submittedName>
        <fullName evidence="4">NACHT domain-containing protein</fullName>
    </submittedName>
</protein>
<dbReference type="InterPro" id="IPR011989">
    <property type="entry name" value="ARM-like"/>
</dbReference>
<dbReference type="GO" id="GO:0016491">
    <property type="term" value="F:oxidoreductase activity"/>
    <property type="evidence" value="ECO:0007669"/>
    <property type="project" value="TreeGrafter"/>
</dbReference>
<sequence length="1428" mass="161490">MSKERKQRGILATPTGIQRLEQAKADGRNELGKKLTYDNIAEKAVVDKKTVERFMRRLQLIDRDNALAICQALGLEITDVVDPDEWNCDESSNTEINWTEICQQALINKPLRRFATDEPCELEIFVPLGLVERKKQQRRPLNQEMERNQVYEVEEKEEITRRFEHEEFLNYIGLGTTQGESDKNIAIIGEPGAGKTTLLQNLALIISDQQKGLPICVSLGALSKERSLIGYLEETWLRDGLAVGEVKESDKADFRQLFDKKQVWLLLDGLDEMGVNSPLEALSRIGDELRSSYLQNARVALSCRVNVWDAHLTNPLQGFIPYKTLDFTEYQRNQFIKEWFEYKHNSDLGKSLINRLQDSGRESLRELVKNPLRLVVLCQIWSLGRGDLPETKAKLYQVYLPYFYDWKKEVRDLTQDDHLQASLHQALGKLAIAGIESVSRYRLPRKLAVEVMGQELFKLAVTLGWLNIVDRDIVTQEAVYAFFHPNFQEFFAACGVEDWDFFLPRNHVDRPVKGKVYRIFEAKWKEVILLWLGRGDVKDEEKEAFIKGLVDFKDGCQNFYFFRAYYLAATGINEFKTCSLADEIINKMIRWGFGYLDLETQEWRTFLASIQESARVILRKTDRAKAIIALNNLIRSCDNDVIRREAAWSLGRIGQGNKTAILALGYLIRSSDDEYTRQQVVEILGEIGQIGQHNKIAIAALIDLVRSANDEWKYTTGQAISILVKIGRDSETVILALSDLIYSSDNEYIRGLVVESLGRIGRDSETAILSLIDLIRSSKDECIREKAVKSLGKIGKGNKTAILALIDLIRSAKGEFILKETAESLGKIDPGNQTAILALIDLIHSAKSEFIRGEAVKSLGRIRQDNQTAILALSNPIHSSDDKDICREAVESLGRIGQDNQTKILALIDLIRSSNDEWTRQQAVKSLVKIGQGNETAIIGLSELIRSSKDKRTCWLAAAALGKIDPGNKIVALALTDLIRSPSVIVQLSIFFSKTIPALKDLIYDSENEDTRREAAERLGEIDPGNGVAITTLCNLIRFSDKKHIRRQAAESLGKIGQGNETAIASLIYLISSSNDEWTRKQAAESLEKINYRKRTLINPSDRGVRYYHDHVSYESILSETIQQAAESLGKIGQGNETAILALIDLIRSSKDEWICRQAAKSLEKIGQGNETAILALIDLIHSSNWKQALESLEKIGQGNETAILALVDLIHSSNNKFTLIGVAESLGEMVQKEQMPRVVTALKDALSDWNWYQNRNLYQIIHKILWKCAKTLSYPEFYQAWHATTTPETTPIGDTPTSQQLNLQHLPDLLPSEYLYLNPETLNHYNTSELSQELCNLICHKLQQYPIPEANNIPQLKRHLIPLIAQNTQLTLIFGESDPSDTLLSLCQQLNPTIPIAWITENPIANLQTFSPNQPNLIEVILNWKNR</sequence>
<reference evidence="4 5" key="1">
    <citation type="submission" date="2019-01" db="EMBL/GenBank/DDBJ databases">
        <title>Coherence of Microcystis species and biogeography revealed through population genomics.</title>
        <authorList>
            <person name="Perez-Carrascal O.M."/>
            <person name="Terrat Y."/>
            <person name="Giani A."/>
            <person name="Fortin N."/>
            <person name="Tromas N."/>
            <person name="Shapiro B.J."/>
        </authorList>
    </citation>
    <scope>NUCLEOTIDE SEQUENCE [LARGE SCALE GENOMIC DNA]</scope>
    <source>
        <strain evidence="4">Mf_WU_F_19750830_S460</strain>
    </source>
</reference>
<feature type="domain" description="NACHT" evidence="3">
    <location>
        <begin position="183"/>
        <end position="304"/>
    </location>
</feature>
<dbReference type="InterPro" id="IPR007111">
    <property type="entry name" value="NACHT_NTPase"/>
</dbReference>
<dbReference type="GO" id="GO:0030089">
    <property type="term" value="C:phycobilisome"/>
    <property type="evidence" value="ECO:0007669"/>
    <property type="project" value="UniProtKB-KW"/>
</dbReference>
<comment type="caution">
    <text evidence="4">The sequence shown here is derived from an EMBL/GenBank/DDBJ whole genome shotgun (WGS) entry which is preliminary data.</text>
</comment>
<dbReference type="EMBL" id="SFAN01000091">
    <property type="protein sequence ID" value="TRV21727.1"/>
    <property type="molecule type" value="Genomic_DNA"/>
</dbReference>
<dbReference type="Gene3D" id="3.40.50.300">
    <property type="entry name" value="P-loop containing nucleotide triphosphate hydrolases"/>
    <property type="match status" value="1"/>
</dbReference>
<accession>A0A552LNE1</accession>
<dbReference type="PANTHER" id="PTHR12697">
    <property type="entry name" value="PBS LYASE HEAT-LIKE PROTEIN"/>
    <property type="match status" value="1"/>
</dbReference>
<evidence type="ECO:0000313" key="5">
    <source>
        <dbReference type="Proteomes" id="UP000320730"/>
    </source>
</evidence>
<dbReference type="Gene3D" id="1.25.10.10">
    <property type="entry name" value="Leucine-rich Repeat Variant"/>
    <property type="match status" value="6"/>
</dbReference>
<keyword evidence="2" id="KW-0605">Phycobilisome</keyword>
<dbReference type="SMART" id="SM00567">
    <property type="entry name" value="EZ_HEAT"/>
    <property type="match status" value="13"/>
</dbReference>
<dbReference type="Proteomes" id="UP000320730">
    <property type="component" value="Unassembled WGS sequence"/>
</dbReference>
<evidence type="ECO:0000256" key="1">
    <source>
        <dbReference type="ARBA" id="ARBA00022549"/>
    </source>
</evidence>
<gene>
    <name evidence="4" type="ORF">EWV40_11295</name>
</gene>
<dbReference type="Pfam" id="PF22724">
    <property type="entry name" value="NCAB1"/>
    <property type="match status" value="1"/>
</dbReference>
<evidence type="ECO:0000259" key="3">
    <source>
        <dbReference type="PROSITE" id="PS50837"/>
    </source>
</evidence>
<dbReference type="PROSITE" id="PS50837">
    <property type="entry name" value="NACHT"/>
    <property type="match status" value="1"/>
</dbReference>
<proteinExistence type="predicted"/>
<keyword evidence="1" id="KW-0042">Antenna complex</keyword>
<dbReference type="SUPFAM" id="SSF48371">
    <property type="entry name" value="ARM repeat"/>
    <property type="match status" value="2"/>
</dbReference>